<evidence type="ECO:0000256" key="2">
    <source>
        <dbReference type="ARBA" id="ARBA00023027"/>
    </source>
</evidence>
<keyword evidence="2" id="KW-0520">NAD</keyword>
<reference evidence="5" key="1">
    <citation type="journal article" date="2019" name="Int. J. Syst. Evol. Microbiol.">
        <title>The Global Catalogue of Microorganisms (GCM) 10K type strain sequencing project: providing services to taxonomists for standard genome sequencing and annotation.</title>
        <authorList>
            <consortium name="The Broad Institute Genomics Platform"/>
            <consortium name="The Broad Institute Genome Sequencing Center for Infectious Disease"/>
            <person name="Wu L."/>
            <person name="Ma J."/>
        </authorList>
    </citation>
    <scope>NUCLEOTIDE SEQUENCE [LARGE SCALE GENOMIC DNA]</scope>
    <source>
        <strain evidence="5">CECT 7131</strain>
    </source>
</reference>
<evidence type="ECO:0000313" key="5">
    <source>
        <dbReference type="Proteomes" id="UP001529369"/>
    </source>
</evidence>
<protein>
    <submittedName>
        <fullName evidence="4">NAD(P)-dependent oxidoreductase</fullName>
    </submittedName>
</protein>
<gene>
    <name evidence="4" type="ORF">QWZ14_11895</name>
</gene>
<dbReference type="PANTHER" id="PTHR43333:SF1">
    <property type="entry name" value="D-ISOMER SPECIFIC 2-HYDROXYACID DEHYDROGENASE NAD-BINDING DOMAIN-CONTAINING PROTEIN"/>
    <property type="match status" value="1"/>
</dbReference>
<evidence type="ECO:0000259" key="3">
    <source>
        <dbReference type="Pfam" id="PF02826"/>
    </source>
</evidence>
<dbReference type="Pfam" id="PF02826">
    <property type="entry name" value="2-Hacid_dh_C"/>
    <property type="match status" value="1"/>
</dbReference>
<organism evidence="4 5">
    <name type="scientific">Paeniroseomonas aquatica</name>
    <dbReference type="NCBI Taxonomy" id="373043"/>
    <lineage>
        <taxon>Bacteria</taxon>
        <taxon>Pseudomonadati</taxon>
        <taxon>Pseudomonadota</taxon>
        <taxon>Alphaproteobacteria</taxon>
        <taxon>Acetobacterales</taxon>
        <taxon>Acetobacteraceae</taxon>
        <taxon>Paeniroseomonas</taxon>
    </lineage>
</organism>
<proteinExistence type="predicted"/>
<dbReference type="Proteomes" id="UP001529369">
    <property type="component" value="Unassembled WGS sequence"/>
</dbReference>
<dbReference type="PANTHER" id="PTHR43333">
    <property type="entry name" value="2-HACID_DH_C DOMAIN-CONTAINING PROTEIN"/>
    <property type="match status" value="1"/>
</dbReference>
<keyword evidence="5" id="KW-1185">Reference proteome</keyword>
<comment type="caution">
    <text evidence="4">The sequence shown here is derived from an EMBL/GenBank/DDBJ whole genome shotgun (WGS) entry which is preliminary data.</text>
</comment>
<dbReference type="EMBL" id="JAUFPN010000127">
    <property type="protein sequence ID" value="MDN3565063.1"/>
    <property type="molecule type" value="Genomic_DNA"/>
</dbReference>
<evidence type="ECO:0000313" key="4">
    <source>
        <dbReference type="EMBL" id="MDN3565063.1"/>
    </source>
</evidence>
<evidence type="ECO:0000256" key="1">
    <source>
        <dbReference type="ARBA" id="ARBA00023002"/>
    </source>
</evidence>
<dbReference type="InterPro" id="IPR006140">
    <property type="entry name" value="D-isomer_DH_NAD-bd"/>
</dbReference>
<sequence length="324" mass="34248">MTRLHVQVNPASMLAGEITEERVRAGAAAFGDGLALSFGTTPAALEAGLAEAEVLLLTGKAPLEDLGRRAPRLRWLSYTSAGVEWLVDTDFPPRLQLTNASGTHEPKAAEFTLMAVLMLNNHLPQLLAATRERRWAPRSGGTVAGRTALILGMGALGGAAATALQRQGMRIIGNSHGGRPHPAVAVMTTGEGFRAHLPEADVLVIALPLTAATRGLIGRAELDLLPRHAGVVNIGRGEILDDAALAAKLREGSLGGAVLDALPQEPLPPDSPLWDTPNLIITPHCGLYDPTAYGPRCLDGFFANLRRFQAGEPLAHRVLPDRGY</sequence>
<dbReference type="SUPFAM" id="SSF51735">
    <property type="entry name" value="NAD(P)-binding Rossmann-fold domains"/>
    <property type="match status" value="1"/>
</dbReference>
<dbReference type="Gene3D" id="3.40.50.720">
    <property type="entry name" value="NAD(P)-binding Rossmann-like Domain"/>
    <property type="match status" value="2"/>
</dbReference>
<name>A0ABT8A6A3_9PROT</name>
<dbReference type="InterPro" id="IPR036291">
    <property type="entry name" value="NAD(P)-bd_dom_sf"/>
</dbReference>
<feature type="domain" description="D-isomer specific 2-hydroxyacid dehydrogenase NAD-binding" evidence="3">
    <location>
        <begin position="113"/>
        <end position="286"/>
    </location>
</feature>
<accession>A0ABT8A6A3</accession>
<dbReference type="RefSeq" id="WP_290316882.1">
    <property type="nucleotide sequence ID" value="NZ_JAUFPN010000127.1"/>
</dbReference>
<dbReference type="SUPFAM" id="SSF52283">
    <property type="entry name" value="Formate/glycerate dehydrogenase catalytic domain-like"/>
    <property type="match status" value="1"/>
</dbReference>
<keyword evidence="1" id="KW-0560">Oxidoreductase</keyword>